<sequence length="170" mass="19455">MNHMRILHTADWHLGKTLEGRSRLDEQAQFLDELYQIVKDEHIDVIVMAGDAFDTVNPPARAEQLFYESLSALSDKGKRQVVVISGNHDNPDRLSAASPLTNDQGIHLIGYPTNDIIRVDVPSSSVNVYPLQHSLIRLKRDLTRCWLKHLKRNCFVIITIKKKYSKRSNI</sequence>
<dbReference type="EMBL" id="AP021906">
    <property type="protein sequence ID" value="BBP88341.1"/>
    <property type="molecule type" value="Genomic_DNA"/>
</dbReference>
<dbReference type="InterPro" id="IPR004843">
    <property type="entry name" value="Calcineurin-like_PHP"/>
</dbReference>
<comment type="similarity">
    <text evidence="1 8">Belongs to the SbcD family.</text>
</comment>
<dbReference type="InterPro" id="IPR050535">
    <property type="entry name" value="DNA_Repair-Maintenance_Comp"/>
</dbReference>
<dbReference type="Proteomes" id="UP000464658">
    <property type="component" value="Chromosome"/>
</dbReference>
<dbReference type="GO" id="GO:0004519">
    <property type="term" value="F:endonuclease activity"/>
    <property type="evidence" value="ECO:0007669"/>
    <property type="project" value="UniProtKB-KW"/>
</dbReference>
<reference evidence="10 11" key="1">
    <citation type="submission" date="2019-12" db="EMBL/GenBank/DDBJ databases">
        <title>Full genome sequence of a Bacillus safensis strain isolated from commercially available natto in Indonesia.</title>
        <authorList>
            <person name="Yoshida M."/>
            <person name="Uomi M."/>
            <person name="Waturangi D."/>
            <person name="Ekaputri J.J."/>
            <person name="Setiamarga D.H.E."/>
        </authorList>
    </citation>
    <scope>NUCLEOTIDE SEQUENCE [LARGE SCALE GENOMIC DNA]</scope>
    <source>
        <strain evidence="10 11">IDN1</strain>
    </source>
</reference>
<keyword evidence="5 8" id="KW-0378">Hydrolase</keyword>
<keyword evidence="4 8" id="KW-0540">Nuclease</keyword>
<dbReference type="GO" id="GO:0008408">
    <property type="term" value="F:3'-5' exonuclease activity"/>
    <property type="evidence" value="ECO:0007669"/>
    <property type="project" value="InterPro"/>
</dbReference>
<dbReference type="InterPro" id="IPR041796">
    <property type="entry name" value="Mre11_N"/>
</dbReference>
<dbReference type="NCBIfam" id="TIGR00619">
    <property type="entry name" value="sbcd"/>
    <property type="match status" value="1"/>
</dbReference>
<evidence type="ECO:0000313" key="11">
    <source>
        <dbReference type="Proteomes" id="UP000464658"/>
    </source>
</evidence>
<evidence type="ECO:0000256" key="4">
    <source>
        <dbReference type="ARBA" id="ARBA00022722"/>
    </source>
</evidence>
<protein>
    <recommendedName>
        <fullName evidence="3 8">Nuclease SbcCD subunit D</fullName>
    </recommendedName>
</protein>
<organism evidence="10 11">
    <name type="scientific">Bacillus safensis</name>
    <dbReference type="NCBI Taxonomy" id="561879"/>
    <lineage>
        <taxon>Bacteria</taxon>
        <taxon>Bacillati</taxon>
        <taxon>Bacillota</taxon>
        <taxon>Bacilli</taxon>
        <taxon>Bacillales</taxon>
        <taxon>Bacillaceae</taxon>
        <taxon>Bacillus</taxon>
    </lineage>
</organism>
<dbReference type="GO" id="GO:0006260">
    <property type="term" value="P:DNA replication"/>
    <property type="evidence" value="ECO:0007669"/>
    <property type="project" value="UniProtKB-KW"/>
</dbReference>
<keyword evidence="7 8" id="KW-0233">DNA recombination</keyword>
<dbReference type="SUPFAM" id="SSF56300">
    <property type="entry name" value="Metallo-dependent phosphatases"/>
    <property type="match status" value="1"/>
</dbReference>
<evidence type="ECO:0000313" key="10">
    <source>
        <dbReference type="EMBL" id="BBP88341.1"/>
    </source>
</evidence>
<gene>
    <name evidence="8" type="primary">sbcD</name>
    <name evidence="10" type="ORF">BsIDN1_19590</name>
</gene>
<evidence type="ECO:0000256" key="6">
    <source>
        <dbReference type="ARBA" id="ARBA00022839"/>
    </source>
</evidence>
<evidence type="ECO:0000259" key="9">
    <source>
        <dbReference type="Pfam" id="PF00149"/>
    </source>
</evidence>
<dbReference type="PANTHER" id="PTHR30337">
    <property type="entry name" value="COMPONENT OF ATP-DEPENDENT DSDNA EXONUCLEASE"/>
    <property type="match status" value="1"/>
</dbReference>
<dbReference type="Pfam" id="PF00149">
    <property type="entry name" value="Metallophos"/>
    <property type="match status" value="1"/>
</dbReference>
<name>A0A5S9M5Y8_BACIA</name>
<evidence type="ECO:0000256" key="5">
    <source>
        <dbReference type="ARBA" id="ARBA00022801"/>
    </source>
</evidence>
<dbReference type="Gene3D" id="3.60.21.10">
    <property type="match status" value="1"/>
</dbReference>
<dbReference type="InterPro" id="IPR004593">
    <property type="entry name" value="SbcD"/>
</dbReference>
<evidence type="ECO:0000256" key="7">
    <source>
        <dbReference type="ARBA" id="ARBA00023172"/>
    </source>
</evidence>
<feature type="domain" description="Calcineurin-like phosphoesterase" evidence="9">
    <location>
        <begin position="4"/>
        <end position="130"/>
    </location>
</feature>
<evidence type="ECO:0000256" key="2">
    <source>
        <dbReference type="ARBA" id="ARBA00011322"/>
    </source>
</evidence>
<proteinExistence type="inferred from homology"/>
<comment type="function">
    <text evidence="8">SbcCD cleaves DNA hairpin structures. These structures can inhibit DNA replication and are intermediates in certain DNA recombination reactions. The complex acts as a 3'-&gt;5' double strand exonuclease that can open hairpins. It also has a 5' single-strand endonuclease activity.</text>
</comment>
<dbReference type="CDD" id="cd00840">
    <property type="entry name" value="MPP_Mre11_N"/>
    <property type="match status" value="1"/>
</dbReference>
<dbReference type="AlphaFoldDB" id="A0A5S9M5Y8"/>
<evidence type="ECO:0000256" key="1">
    <source>
        <dbReference type="ARBA" id="ARBA00010555"/>
    </source>
</evidence>
<keyword evidence="6 8" id="KW-0269">Exonuclease</keyword>
<dbReference type="PANTHER" id="PTHR30337:SF0">
    <property type="entry name" value="NUCLEASE SBCCD SUBUNIT D"/>
    <property type="match status" value="1"/>
</dbReference>
<keyword evidence="8" id="KW-0235">DNA replication</keyword>
<keyword evidence="8" id="KW-0255">Endonuclease</keyword>
<dbReference type="GO" id="GO:0006310">
    <property type="term" value="P:DNA recombination"/>
    <property type="evidence" value="ECO:0007669"/>
    <property type="project" value="UniProtKB-KW"/>
</dbReference>
<dbReference type="InterPro" id="IPR029052">
    <property type="entry name" value="Metallo-depent_PP-like"/>
</dbReference>
<comment type="subunit">
    <text evidence="2 8">Heterodimer of SbcC and SbcD.</text>
</comment>
<evidence type="ECO:0000256" key="8">
    <source>
        <dbReference type="RuleBase" id="RU363069"/>
    </source>
</evidence>
<evidence type="ECO:0000256" key="3">
    <source>
        <dbReference type="ARBA" id="ARBA00013365"/>
    </source>
</evidence>
<accession>A0A5S9M5Y8</accession>